<keyword evidence="5" id="KW-0812">Transmembrane</keyword>
<comment type="caution">
    <text evidence="7">The sequence shown here is derived from an EMBL/GenBank/DDBJ whole genome shotgun (WGS) entry which is preliminary data.</text>
</comment>
<evidence type="ECO:0000313" key="7">
    <source>
        <dbReference type="EMBL" id="KAF4650490.1"/>
    </source>
</evidence>
<dbReference type="GO" id="GO:0006570">
    <property type="term" value="P:tyrosine metabolic process"/>
    <property type="evidence" value="ECO:0007669"/>
    <property type="project" value="TreeGrafter"/>
</dbReference>
<keyword evidence="2" id="KW-0285">Flavoprotein</keyword>
<dbReference type="Proteomes" id="UP000591131">
    <property type="component" value="Unassembled WGS sequence"/>
</dbReference>
<dbReference type="AlphaFoldDB" id="A0A7J6KTR3"/>
<dbReference type="Gene3D" id="3.40.109.10">
    <property type="entry name" value="NADH Oxidase"/>
    <property type="match status" value="1"/>
</dbReference>
<dbReference type="InterPro" id="IPR050627">
    <property type="entry name" value="Nitroreductase/BluB"/>
</dbReference>
<dbReference type="GO" id="GO:0016491">
    <property type="term" value="F:oxidoreductase activity"/>
    <property type="evidence" value="ECO:0007669"/>
    <property type="project" value="UniProtKB-KW"/>
</dbReference>
<name>A0A7J6KTR3_PERCH</name>
<evidence type="ECO:0000256" key="3">
    <source>
        <dbReference type="ARBA" id="ARBA00022643"/>
    </source>
</evidence>
<dbReference type="InterPro" id="IPR029479">
    <property type="entry name" value="Nitroreductase"/>
</dbReference>
<protein>
    <recommendedName>
        <fullName evidence="6">Nitroreductase domain-containing protein</fullName>
    </recommendedName>
</protein>
<comment type="similarity">
    <text evidence="1">Belongs to the nitroreductase family.</text>
</comment>
<evidence type="ECO:0000256" key="2">
    <source>
        <dbReference type="ARBA" id="ARBA00022630"/>
    </source>
</evidence>
<dbReference type="SUPFAM" id="SSF55469">
    <property type="entry name" value="FMN-dependent nitroreductase-like"/>
    <property type="match status" value="1"/>
</dbReference>
<dbReference type="OrthoDB" id="41362at2759"/>
<sequence length="172" mass="19770">MPQDYLHLTTTKAAVCLGIAAAVGVTGYVYCTGRKDRSRTSSLMADPDNHLVEEEALKGQEIYKHDRLNLAEMQQNAEEFFQVMDRRRSIRFYSDEKVPLGLVMTAVKTACTAPSGAHLQPWTFVVVENKKVKQEIRKVVEKEEQVNYERRMRRSWVRDVTPMVEALHQNGR</sequence>
<dbReference type="PANTHER" id="PTHR23026">
    <property type="entry name" value="NADPH NITROREDUCTASE"/>
    <property type="match status" value="1"/>
</dbReference>
<keyword evidence="4" id="KW-0560">Oxidoreductase</keyword>
<keyword evidence="3" id="KW-0288">FMN</keyword>
<evidence type="ECO:0000313" key="8">
    <source>
        <dbReference type="Proteomes" id="UP000591131"/>
    </source>
</evidence>
<feature type="domain" description="Nitroreductase" evidence="6">
    <location>
        <begin position="86"/>
        <end position="146"/>
    </location>
</feature>
<reference evidence="7 8" key="1">
    <citation type="submission" date="2020-04" db="EMBL/GenBank/DDBJ databases">
        <title>Perkinsus chesapeaki whole genome sequence.</title>
        <authorList>
            <person name="Bogema D.R."/>
        </authorList>
    </citation>
    <scope>NUCLEOTIDE SEQUENCE [LARGE SCALE GENOMIC DNA]</scope>
    <source>
        <strain evidence="7">ATCC PRA-425</strain>
    </source>
</reference>
<dbReference type="EMBL" id="JAAPAO010001246">
    <property type="protein sequence ID" value="KAF4650490.1"/>
    <property type="molecule type" value="Genomic_DNA"/>
</dbReference>
<evidence type="ECO:0000256" key="5">
    <source>
        <dbReference type="SAM" id="Phobius"/>
    </source>
</evidence>
<dbReference type="InterPro" id="IPR000415">
    <property type="entry name" value="Nitroreductase-like"/>
</dbReference>
<feature type="transmembrane region" description="Helical" evidence="5">
    <location>
        <begin position="12"/>
        <end position="31"/>
    </location>
</feature>
<keyword evidence="8" id="KW-1185">Reference proteome</keyword>
<feature type="non-terminal residue" evidence="7">
    <location>
        <position position="1"/>
    </location>
</feature>
<evidence type="ECO:0000256" key="1">
    <source>
        <dbReference type="ARBA" id="ARBA00007118"/>
    </source>
</evidence>
<dbReference type="GO" id="GO:0005886">
    <property type="term" value="C:plasma membrane"/>
    <property type="evidence" value="ECO:0007669"/>
    <property type="project" value="TreeGrafter"/>
</dbReference>
<dbReference type="PANTHER" id="PTHR23026:SF90">
    <property type="entry name" value="IODOTYROSINE DEIODINASE 1"/>
    <property type="match status" value="1"/>
</dbReference>
<keyword evidence="5" id="KW-0472">Membrane</keyword>
<keyword evidence="5" id="KW-1133">Transmembrane helix</keyword>
<gene>
    <name evidence="7" type="ORF">FOL47_001107</name>
</gene>
<organism evidence="7 8">
    <name type="scientific">Perkinsus chesapeaki</name>
    <name type="common">Clam parasite</name>
    <name type="synonym">Perkinsus andrewsi</name>
    <dbReference type="NCBI Taxonomy" id="330153"/>
    <lineage>
        <taxon>Eukaryota</taxon>
        <taxon>Sar</taxon>
        <taxon>Alveolata</taxon>
        <taxon>Perkinsozoa</taxon>
        <taxon>Perkinsea</taxon>
        <taxon>Perkinsida</taxon>
        <taxon>Perkinsidae</taxon>
        <taxon>Perkinsus</taxon>
    </lineage>
</organism>
<evidence type="ECO:0000256" key="4">
    <source>
        <dbReference type="ARBA" id="ARBA00023002"/>
    </source>
</evidence>
<accession>A0A7J6KTR3</accession>
<evidence type="ECO:0000259" key="6">
    <source>
        <dbReference type="Pfam" id="PF00881"/>
    </source>
</evidence>
<dbReference type="Pfam" id="PF00881">
    <property type="entry name" value="Nitroreductase"/>
    <property type="match status" value="1"/>
</dbReference>
<proteinExistence type="inferred from homology"/>